<dbReference type="AlphaFoldDB" id="A0A4Y8IJZ2"/>
<sequence>MKHSLLIKHDGIDHDIVIRILKMVLPNQSTFIKNSQEVVHDLNIYQFGEDRTVISYNDELKDALEGIQNDLIESGIESEYIKIEQEANHQQILKF</sequence>
<protein>
    <submittedName>
        <fullName evidence="1">Uncharacterized protein</fullName>
    </submittedName>
</protein>
<dbReference type="RefSeq" id="WP_134341316.1">
    <property type="nucleotide sequence ID" value="NZ_SOPW01000021.1"/>
</dbReference>
<comment type="caution">
    <text evidence="1">The sequence shown here is derived from an EMBL/GenBank/DDBJ whole genome shotgun (WGS) entry which is preliminary data.</text>
</comment>
<reference evidence="1 2" key="1">
    <citation type="submission" date="2019-03" db="EMBL/GenBank/DDBJ databases">
        <authorList>
            <person name="He R.-H."/>
        </authorList>
    </citation>
    <scope>NUCLEOTIDE SEQUENCE [LARGE SCALE GENOMIC DNA]</scope>
    <source>
        <strain evidence="2">SH 714</strain>
    </source>
</reference>
<proteinExistence type="predicted"/>
<dbReference type="Proteomes" id="UP000297975">
    <property type="component" value="Unassembled WGS sequence"/>
</dbReference>
<dbReference type="EMBL" id="SOPW01000021">
    <property type="protein sequence ID" value="TFB13889.1"/>
    <property type="molecule type" value="Genomic_DNA"/>
</dbReference>
<organism evidence="1 2">
    <name type="scientific">Filobacillus milosensis</name>
    <dbReference type="NCBI Taxonomy" id="94137"/>
    <lineage>
        <taxon>Bacteria</taxon>
        <taxon>Bacillati</taxon>
        <taxon>Bacillota</taxon>
        <taxon>Bacilli</taxon>
        <taxon>Bacillales</taxon>
        <taxon>Bacillaceae</taxon>
        <taxon>Filobacillus</taxon>
    </lineage>
</organism>
<evidence type="ECO:0000313" key="2">
    <source>
        <dbReference type="Proteomes" id="UP000297975"/>
    </source>
</evidence>
<name>A0A4Y8IJZ2_9BACI</name>
<keyword evidence="2" id="KW-1185">Reference proteome</keyword>
<gene>
    <name evidence="1" type="ORF">E3U55_15100</name>
</gene>
<evidence type="ECO:0000313" key="1">
    <source>
        <dbReference type="EMBL" id="TFB13889.1"/>
    </source>
</evidence>
<accession>A0A4Y8IJZ2</accession>